<reference evidence="5 6" key="1">
    <citation type="submission" date="2019-03" db="EMBL/GenBank/DDBJ databases">
        <title>Freshwater and sediment microbial communities from various areas in North America, analyzing microbe dynamics in response to fracking.</title>
        <authorList>
            <person name="Lamendella R."/>
        </authorList>
    </citation>
    <scope>NUCLEOTIDE SEQUENCE [LARGE SCALE GENOMIC DNA]</scope>
    <source>
        <strain evidence="5 6">114D</strain>
    </source>
</reference>
<name>A0A4R6H964_9BACT</name>
<dbReference type="EMBL" id="SNWI01000001">
    <property type="protein sequence ID" value="TDO04862.1"/>
    <property type="molecule type" value="Genomic_DNA"/>
</dbReference>
<evidence type="ECO:0000256" key="2">
    <source>
        <dbReference type="ARBA" id="ARBA00023125"/>
    </source>
</evidence>
<sequence length="295" mass="34529">MPNIQLQEIQLEKLSFNEDDHFFDDFLIEGSNKDLLGSERYPRIVEAAGVCICLEGEAEIAVESKKYHIKEGNMCVVFPEDILHVRKKSEDFKGYIMVVVPDFIYNFNIPSATQIYLYIKEHRCISLSDRERDDLIKMYEDMKAYDTRSDSLYQKEISQHLFTAILYEIVGLYQKGEPLNQQSYSRKDQLYFDFMKLVRSNYKTERGIEFYADKLCVSSRHLSSICKELDGQTAKKCIDRQIIIHAQMLLNTTTLTIAQIADEFNFPNASFFTKFFKEHIGMTPKEYRNAGKVWL</sequence>
<accession>A0A4R6H964</accession>
<dbReference type="AlphaFoldDB" id="A0A4R6H964"/>
<dbReference type="PRINTS" id="PR00032">
    <property type="entry name" value="HTHARAC"/>
</dbReference>
<dbReference type="InterPro" id="IPR018060">
    <property type="entry name" value="HTH_AraC"/>
</dbReference>
<dbReference type="GO" id="GO:0003700">
    <property type="term" value="F:DNA-binding transcription factor activity"/>
    <property type="evidence" value="ECO:0007669"/>
    <property type="project" value="InterPro"/>
</dbReference>
<dbReference type="GO" id="GO:0043565">
    <property type="term" value="F:sequence-specific DNA binding"/>
    <property type="evidence" value="ECO:0007669"/>
    <property type="project" value="InterPro"/>
</dbReference>
<dbReference type="PROSITE" id="PS01124">
    <property type="entry name" value="HTH_ARAC_FAMILY_2"/>
    <property type="match status" value="1"/>
</dbReference>
<dbReference type="Gene3D" id="1.10.10.60">
    <property type="entry name" value="Homeodomain-like"/>
    <property type="match status" value="1"/>
</dbReference>
<keyword evidence="2" id="KW-0238">DNA-binding</keyword>
<evidence type="ECO:0000259" key="4">
    <source>
        <dbReference type="PROSITE" id="PS01124"/>
    </source>
</evidence>
<evidence type="ECO:0000256" key="3">
    <source>
        <dbReference type="ARBA" id="ARBA00023163"/>
    </source>
</evidence>
<dbReference type="InterPro" id="IPR009057">
    <property type="entry name" value="Homeodomain-like_sf"/>
</dbReference>
<evidence type="ECO:0000256" key="1">
    <source>
        <dbReference type="ARBA" id="ARBA00023015"/>
    </source>
</evidence>
<keyword evidence="1" id="KW-0805">Transcription regulation</keyword>
<gene>
    <name evidence="5" type="ORF">DET52_101213</name>
</gene>
<organism evidence="5 6">
    <name type="scientific">Sunxiuqinia elliptica</name>
    <dbReference type="NCBI Taxonomy" id="655355"/>
    <lineage>
        <taxon>Bacteria</taxon>
        <taxon>Pseudomonadati</taxon>
        <taxon>Bacteroidota</taxon>
        <taxon>Bacteroidia</taxon>
        <taxon>Marinilabiliales</taxon>
        <taxon>Prolixibacteraceae</taxon>
        <taxon>Sunxiuqinia</taxon>
    </lineage>
</organism>
<keyword evidence="3" id="KW-0804">Transcription</keyword>
<dbReference type="OrthoDB" id="1372329at2"/>
<dbReference type="Pfam" id="PF12833">
    <property type="entry name" value="HTH_18"/>
    <property type="match status" value="1"/>
</dbReference>
<dbReference type="SMART" id="SM00342">
    <property type="entry name" value="HTH_ARAC"/>
    <property type="match status" value="1"/>
</dbReference>
<proteinExistence type="predicted"/>
<feature type="domain" description="HTH araC/xylS-type" evidence="4">
    <location>
        <begin position="192"/>
        <end position="290"/>
    </location>
</feature>
<comment type="caution">
    <text evidence="5">The sequence shown here is derived from an EMBL/GenBank/DDBJ whole genome shotgun (WGS) entry which is preliminary data.</text>
</comment>
<dbReference type="RefSeq" id="WP_133463010.1">
    <property type="nucleotide sequence ID" value="NZ_SNWI01000001.1"/>
</dbReference>
<evidence type="ECO:0000313" key="5">
    <source>
        <dbReference type="EMBL" id="TDO04862.1"/>
    </source>
</evidence>
<dbReference type="PANTHER" id="PTHR43280">
    <property type="entry name" value="ARAC-FAMILY TRANSCRIPTIONAL REGULATOR"/>
    <property type="match status" value="1"/>
</dbReference>
<protein>
    <submittedName>
        <fullName evidence="5">AraC family transcriptional regulator</fullName>
    </submittedName>
</protein>
<dbReference type="Proteomes" id="UP000294848">
    <property type="component" value="Unassembled WGS sequence"/>
</dbReference>
<evidence type="ECO:0000313" key="6">
    <source>
        <dbReference type="Proteomes" id="UP000294848"/>
    </source>
</evidence>
<dbReference type="PANTHER" id="PTHR43280:SF32">
    <property type="entry name" value="TRANSCRIPTIONAL REGULATORY PROTEIN"/>
    <property type="match status" value="1"/>
</dbReference>
<dbReference type="SUPFAM" id="SSF46689">
    <property type="entry name" value="Homeodomain-like"/>
    <property type="match status" value="1"/>
</dbReference>
<dbReference type="InterPro" id="IPR020449">
    <property type="entry name" value="Tscrpt_reg_AraC-type_HTH"/>
</dbReference>